<protein>
    <submittedName>
        <fullName evidence="4">Protein FAM122A-like</fullName>
    </submittedName>
</protein>
<proteinExistence type="inferred from homology"/>
<organism evidence="3 4">
    <name type="scientific">Limulus polyphemus</name>
    <name type="common">Atlantic horseshoe crab</name>
    <dbReference type="NCBI Taxonomy" id="6850"/>
    <lineage>
        <taxon>Eukaryota</taxon>
        <taxon>Metazoa</taxon>
        <taxon>Ecdysozoa</taxon>
        <taxon>Arthropoda</taxon>
        <taxon>Chelicerata</taxon>
        <taxon>Merostomata</taxon>
        <taxon>Xiphosura</taxon>
        <taxon>Limulidae</taxon>
        <taxon>Limulus</taxon>
    </lineage>
</organism>
<sequence>MESSVLHALTAHSLTTHEVLLLLVMWSSMEDLIPLGQAHLLEIPTSLPPSLVDDLHWWLNKAHMDTSSPTSLLLNIPRNRRFSASSSPGQCSPSSNSPSSLVPSFVPSRVIQLKHEEGMDVMYREASHEKEVQSKLQISQSWEDLTLDGTTLGNNSNNEPAKRPRSLTDPLHIFTPPLGLCNSPSPTRAGKQCFSPSANLVRTSSFSLSPNPSPTRKSFTTRRSQSPIALRPSQFLIKRKCDVDMEQDSIGSPAKRMNTGAGTPERIIITHPLAHSLSSSSLDPVNSPDQTVPHDITDSMSSSSGSPCSGFKPVEPAPSTGYGMDG</sequence>
<dbReference type="RefSeq" id="XP_022251269.1">
    <property type="nucleotide sequence ID" value="XM_022395561.1"/>
</dbReference>
<dbReference type="Proteomes" id="UP000694941">
    <property type="component" value="Unplaced"/>
</dbReference>
<dbReference type="PANTHER" id="PTHR22227:SF6">
    <property type="entry name" value="FAMILY WITH SEQUENCE SIMILARITY 122B ISOFORM X1"/>
    <property type="match status" value="1"/>
</dbReference>
<feature type="region of interest" description="Disordered" evidence="2">
    <location>
        <begin position="202"/>
        <end position="226"/>
    </location>
</feature>
<evidence type="ECO:0000256" key="2">
    <source>
        <dbReference type="SAM" id="MobiDB-lite"/>
    </source>
</evidence>
<gene>
    <name evidence="4" type="primary">LOC106467384</name>
</gene>
<name>A0ABM1T5W3_LIMPO</name>
<evidence type="ECO:0000313" key="3">
    <source>
        <dbReference type="Proteomes" id="UP000694941"/>
    </source>
</evidence>
<feature type="compositionally biased region" description="Low complexity" evidence="2">
    <location>
        <begin position="299"/>
        <end position="309"/>
    </location>
</feature>
<evidence type="ECO:0000313" key="4">
    <source>
        <dbReference type="RefSeq" id="XP_022251269.1"/>
    </source>
</evidence>
<dbReference type="GeneID" id="106467384"/>
<dbReference type="PANTHER" id="PTHR22227">
    <property type="entry name" value="FAMILY WITH SEQUENCE SIMILARITY 122B ISOFORM X1"/>
    <property type="match status" value="1"/>
</dbReference>
<accession>A0ABM1T5W3</accession>
<evidence type="ECO:0000256" key="1">
    <source>
        <dbReference type="ARBA" id="ARBA00006725"/>
    </source>
</evidence>
<reference evidence="4" key="1">
    <citation type="submission" date="2025-08" db="UniProtKB">
        <authorList>
            <consortium name="RefSeq"/>
        </authorList>
    </citation>
    <scope>IDENTIFICATION</scope>
    <source>
        <tissue evidence="4">Muscle</tissue>
    </source>
</reference>
<feature type="region of interest" description="Disordered" evidence="2">
    <location>
        <begin position="277"/>
        <end position="326"/>
    </location>
</feature>
<dbReference type="InterPro" id="IPR026716">
    <property type="entry name" value="PBIR1/2/3"/>
</dbReference>
<keyword evidence="3" id="KW-1185">Reference proteome</keyword>
<comment type="similarity">
    <text evidence="1">Belongs to the FAM122 family.</text>
</comment>